<name>A0AAU6VYE6_9VIRU</name>
<accession>A0AAU6VYE6</accession>
<sequence>MQITLPTSTTYYDVHLATGFTAGQSIIIRNETSTTLHVIISPTLPTSDTGSIAIVAGAEYVFSPKTSKLWVRGSTGPIHCETLIDSRSSPFERVDLSPDLYTSDREGFRRLRVDTGQTGFFEGREFRTFFDVSIPTATSVYIRFTSPIDFIIFEQSLTLDAGSIKFTALTGATPGGSYSNVLPVIGKNRMASRKSPFYTAQCTLASGGTATGGTIVELFRVTAANSNAQAQTVLGAASTERGLPAGTYYLRLENIGNSAATGVYSLIWEERP</sequence>
<protein>
    <recommendedName>
        <fullName evidence="2">Virion structural protein</fullName>
    </recommendedName>
</protein>
<dbReference type="EMBL" id="PP179310">
    <property type="protein sequence ID" value="XAI69482.1"/>
    <property type="molecule type" value="Genomic_DNA"/>
</dbReference>
<reference evidence="1" key="1">
    <citation type="journal article" date="2024" name="J. Gen. Virol.">
        <title>Novel phages of Pseudomonas syringae unveil numerous potential auxiliary metabolic genes.</title>
        <authorList>
            <person name="Feltin C."/>
            <person name="Garneau J.R."/>
            <person name="Morris C.E."/>
            <person name="Berard A."/>
            <person name="Torres-Barcelo C."/>
        </authorList>
    </citation>
    <scope>NUCLEOTIDE SEQUENCE</scope>
</reference>
<evidence type="ECO:0000313" key="1">
    <source>
        <dbReference type="EMBL" id="XAI69482.1"/>
    </source>
</evidence>
<evidence type="ECO:0008006" key="2">
    <source>
        <dbReference type="Google" id="ProtNLM"/>
    </source>
</evidence>
<organism evidence="1">
    <name type="scientific">Pseudomonas phage Pyxpy01</name>
    <dbReference type="NCBI Taxonomy" id="3138546"/>
    <lineage>
        <taxon>Viruses</taxon>
    </lineage>
</organism>
<gene>
    <name evidence="1" type="ORF">Pyxpy01_00203</name>
</gene>
<proteinExistence type="predicted"/>